<organism evidence="1 2">
    <name type="scientific">Ochrobactrum teleogrylli</name>
    <dbReference type="NCBI Taxonomy" id="2479765"/>
    <lineage>
        <taxon>Bacteria</taxon>
        <taxon>Pseudomonadati</taxon>
        <taxon>Pseudomonadota</taxon>
        <taxon>Alphaproteobacteria</taxon>
        <taxon>Hyphomicrobiales</taxon>
        <taxon>Brucellaceae</taxon>
        <taxon>Brucella/Ochrobactrum group</taxon>
        <taxon>Ochrobactrum</taxon>
    </lineage>
</organism>
<evidence type="ECO:0000313" key="2">
    <source>
        <dbReference type="Proteomes" id="UP000312784"/>
    </source>
</evidence>
<comment type="caution">
    <text evidence="1">The sequence shown here is derived from an EMBL/GenBank/DDBJ whole genome shotgun (WGS) entry which is preliminary data.</text>
</comment>
<accession>A0ABY2Y6R7</accession>
<evidence type="ECO:0000313" key="1">
    <source>
        <dbReference type="EMBL" id="TNV17414.1"/>
    </source>
</evidence>
<sequence length="72" mass="8035">MGLSHRRSSFYSLAACSRLAAFIVRRLSAVLQAHNPSNRIDLKKGSCANSQIRAAFTRRTDAWRSNGLKPVF</sequence>
<dbReference type="Proteomes" id="UP000312784">
    <property type="component" value="Unassembled WGS sequence"/>
</dbReference>
<reference evidence="1 2" key="1">
    <citation type="submission" date="2019-06" db="EMBL/GenBank/DDBJ databases">
        <title>Ochrobactrum cricket sp.nov., isolated from the insect Teleogryllus occipitalis living in deserted cropland.</title>
        <authorList>
            <person name="Hu M."/>
        </authorList>
    </citation>
    <scope>NUCLEOTIDE SEQUENCE [LARGE SCALE GENOMIC DNA]</scope>
    <source>
        <strain evidence="1 2">LCB8</strain>
    </source>
</reference>
<proteinExistence type="predicted"/>
<name>A0ABY2Y6R7_9HYPH</name>
<evidence type="ECO:0008006" key="3">
    <source>
        <dbReference type="Google" id="ProtNLM"/>
    </source>
</evidence>
<dbReference type="EMBL" id="VEWL01000002">
    <property type="protein sequence ID" value="TNV17414.1"/>
    <property type="molecule type" value="Genomic_DNA"/>
</dbReference>
<gene>
    <name evidence="1" type="ORF">FIC94_04250</name>
</gene>
<keyword evidence="2" id="KW-1185">Reference proteome</keyword>
<protein>
    <recommendedName>
        <fullName evidence="3">Secreted protein</fullName>
    </recommendedName>
</protein>